<dbReference type="AlphaFoldDB" id="A0A5B0WTI6"/>
<keyword evidence="2" id="KW-1185">Reference proteome</keyword>
<comment type="caution">
    <text evidence="1">The sequence shown here is derived from an EMBL/GenBank/DDBJ whole genome shotgun (WGS) entry which is preliminary data.</text>
</comment>
<organism evidence="1 2">
    <name type="scientific">Pseudohalioglobus sediminis</name>
    <dbReference type="NCBI Taxonomy" id="2606449"/>
    <lineage>
        <taxon>Bacteria</taxon>
        <taxon>Pseudomonadati</taxon>
        <taxon>Pseudomonadota</taxon>
        <taxon>Gammaproteobacteria</taxon>
        <taxon>Cellvibrionales</taxon>
        <taxon>Halieaceae</taxon>
        <taxon>Pseudohalioglobus</taxon>
    </lineage>
</organism>
<protein>
    <submittedName>
        <fullName evidence="1">Divergent polysaccharide deacetylase family protein</fullName>
    </submittedName>
</protein>
<dbReference type="PANTHER" id="PTHR30105">
    <property type="entry name" value="UNCHARACTERIZED YIBQ-RELATED"/>
    <property type="match status" value="1"/>
</dbReference>
<dbReference type="SUPFAM" id="SSF88713">
    <property type="entry name" value="Glycoside hydrolase/deacetylase"/>
    <property type="match status" value="1"/>
</dbReference>
<evidence type="ECO:0000313" key="2">
    <source>
        <dbReference type="Proteomes" id="UP000323708"/>
    </source>
</evidence>
<gene>
    <name evidence="1" type="ORF">F0M18_11265</name>
</gene>
<dbReference type="EMBL" id="VTUX01000005">
    <property type="protein sequence ID" value="KAA1190390.1"/>
    <property type="molecule type" value="Genomic_DNA"/>
</dbReference>
<reference evidence="1 2" key="1">
    <citation type="submission" date="2019-09" db="EMBL/GenBank/DDBJ databases">
        <authorList>
            <person name="Chen X.-Y."/>
        </authorList>
    </citation>
    <scope>NUCLEOTIDE SEQUENCE [LARGE SCALE GENOMIC DNA]</scope>
    <source>
        <strain evidence="1 2">NY5</strain>
    </source>
</reference>
<name>A0A5B0WTI6_9GAMM</name>
<dbReference type="Proteomes" id="UP000323708">
    <property type="component" value="Unassembled WGS sequence"/>
</dbReference>
<dbReference type="GO" id="GO:0005975">
    <property type="term" value="P:carbohydrate metabolic process"/>
    <property type="evidence" value="ECO:0007669"/>
    <property type="project" value="InterPro"/>
</dbReference>
<dbReference type="CDD" id="cd10936">
    <property type="entry name" value="CE4_DAC2"/>
    <property type="match status" value="1"/>
</dbReference>
<proteinExistence type="predicted"/>
<accession>A0A5B0WTI6</accession>
<dbReference type="InterPro" id="IPR011330">
    <property type="entry name" value="Glyco_hydro/deAcase_b/a-brl"/>
</dbReference>
<dbReference type="Pfam" id="PF04748">
    <property type="entry name" value="Polysacc_deac_2"/>
    <property type="match status" value="1"/>
</dbReference>
<dbReference type="Gene3D" id="3.20.20.370">
    <property type="entry name" value="Glycoside hydrolase/deacetylase"/>
    <property type="match status" value="1"/>
</dbReference>
<sequence>MVLIIDDLGHRHSVGMDMVQLPGKVNLAVLPHTPYAERLAQAGHEAGKEIMLHAPMSNSGGMPLGRGGLTPELSRESFDNVLEGNINAIPHVRGINNHMGSELTTMPTQMAWVMETLLRRDLYFVDSRTSPSTVAGKTAASFAVPHLSRSVFLDNEATAVAIDRQFRQLVRRAEKKGLAVGIGHPYPETARYLQQALPALRCRGVRLALVSEVLRESGSLPDTASPPMDDYSPASEPDFDAAFSHIGLGLGNSVFPEVKNTRGEHRVGTAQGDTFYQMLQVTHSP</sequence>
<dbReference type="InterPro" id="IPR006837">
    <property type="entry name" value="Divergent_DAC"/>
</dbReference>
<dbReference type="PANTHER" id="PTHR30105:SF2">
    <property type="entry name" value="DIVERGENT POLYSACCHARIDE DEACETYLASE SUPERFAMILY"/>
    <property type="match status" value="1"/>
</dbReference>
<evidence type="ECO:0000313" key="1">
    <source>
        <dbReference type="EMBL" id="KAA1190390.1"/>
    </source>
</evidence>